<proteinExistence type="predicted"/>
<evidence type="ECO:0000313" key="6">
    <source>
        <dbReference type="EMBL" id="TWI90412.1"/>
    </source>
</evidence>
<dbReference type="InterPro" id="IPR049484">
    <property type="entry name" value="Rv0078-like_C"/>
</dbReference>
<dbReference type="Proteomes" id="UP000320593">
    <property type="component" value="Unassembled WGS sequence"/>
</dbReference>
<dbReference type="GO" id="GO:0000976">
    <property type="term" value="F:transcription cis-regulatory region binding"/>
    <property type="evidence" value="ECO:0007669"/>
    <property type="project" value="TreeGrafter"/>
</dbReference>
<dbReference type="EMBL" id="VLLF01000002">
    <property type="protein sequence ID" value="TWI90412.1"/>
    <property type="molecule type" value="Genomic_DNA"/>
</dbReference>
<accession>A0A562T9Y7</accession>
<feature type="DNA-binding region" description="H-T-H motif" evidence="4">
    <location>
        <begin position="38"/>
        <end position="57"/>
    </location>
</feature>
<protein>
    <submittedName>
        <fullName evidence="6">TetR family transcriptional regulator</fullName>
    </submittedName>
</protein>
<dbReference type="InterPro" id="IPR009057">
    <property type="entry name" value="Homeodomain-like_sf"/>
</dbReference>
<dbReference type="OrthoDB" id="8478851at2"/>
<sequence length="199" mass="21051">MQVEKPRRSQAERRAETKAALMNAARSLFVQKGYAETGTPELVKEANVTRGALYHHFSDKADILRAVIHAESQAVADEISAKTDPGQAPPDAFMHGAKAYFTAMKTPGRAHLLLLEGPNVLGLEEMAEIDRQTGQGTLIDGLQHAAAHGQLPAGISIDALADLLSALFDRAALAIASGADEGAYVTATQTLLTGVLKPT</sequence>
<comment type="caution">
    <text evidence="6">The sequence shown here is derived from an EMBL/GenBank/DDBJ whole genome shotgun (WGS) entry which is preliminary data.</text>
</comment>
<evidence type="ECO:0000256" key="4">
    <source>
        <dbReference type="PROSITE-ProRule" id="PRU00335"/>
    </source>
</evidence>
<dbReference type="PANTHER" id="PTHR30055">
    <property type="entry name" value="HTH-TYPE TRANSCRIPTIONAL REGULATOR RUTR"/>
    <property type="match status" value="1"/>
</dbReference>
<evidence type="ECO:0000256" key="1">
    <source>
        <dbReference type="ARBA" id="ARBA00023015"/>
    </source>
</evidence>
<keyword evidence="7" id="KW-1185">Reference proteome</keyword>
<feature type="domain" description="HTH tetR-type" evidence="5">
    <location>
        <begin position="15"/>
        <end position="75"/>
    </location>
</feature>
<evidence type="ECO:0000259" key="5">
    <source>
        <dbReference type="PROSITE" id="PS50977"/>
    </source>
</evidence>
<dbReference type="InterPro" id="IPR036271">
    <property type="entry name" value="Tet_transcr_reg_TetR-rel_C_sf"/>
</dbReference>
<gene>
    <name evidence="6" type="ORF">JM93_01393</name>
</gene>
<evidence type="ECO:0000313" key="7">
    <source>
        <dbReference type="Proteomes" id="UP000320593"/>
    </source>
</evidence>
<organism evidence="6 7">
    <name type="scientific">Roseibium hamelinense</name>
    <dbReference type="NCBI Taxonomy" id="150831"/>
    <lineage>
        <taxon>Bacteria</taxon>
        <taxon>Pseudomonadati</taxon>
        <taxon>Pseudomonadota</taxon>
        <taxon>Alphaproteobacteria</taxon>
        <taxon>Hyphomicrobiales</taxon>
        <taxon>Stappiaceae</taxon>
        <taxon>Roseibium</taxon>
    </lineage>
</organism>
<evidence type="ECO:0000256" key="2">
    <source>
        <dbReference type="ARBA" id="ARBA00023125"/>
    </source>
</evidence>
<reference evidence="6 7" key="1">
    <citation type="submission" date="2019-07" db="EMBL/GenBank/DDBJ databases">
        <title>Genomic Encyclopedia of Archaeal and Bacterial Type Strains, Phase II (KMG-II): from individual species to whole genera.</title>
        <authorList>
            <person name="Goeker M."/>
        </authorList>
    </citation>
    <scope>NUCLEOTIDE SEQUENCE [LARGE SCALE GENOMIC DNA]</scope>
    <source>
        <strain evidence="6 7">ATCC BAA-252</strain>
    </source>
</reference>
<name>A0A562T9Y7_9HYPH</name>
<dbReference type="InterPro" id="IPR050109">
    <property type="entry name" value="HTH-type_TetR-like_transc_reg"/>
</dbReference>
<keyword evidence="3" id="KW-0804">Transcription</keyword>
<dbReference type="PRINTS" id="PR00455">
    <property type="entry name" value="HTHTETR"/>
</dbReference>
<dbReference type="SUPFAM" id="SSF46689">
    <property type="entry name" value="Homeodomain-like"/>
    <property type="match status" value="1"/>
</dbReference>
<dbReference type="PROSITE" id="PS50977">
    <property type="entry name" value="HTH_TETR_2"/>
    <property type="match status" value="1"/>
</dbReference>
<dbReference type="InterPro" id="IPR001647">
    <property type="entry name" value="HTH_TetR"/>
</dbReference>
<dbReference type="Pfam" id="PF21351">
    <property type="entry name" value="TetR_C_41"/>
    <property type="match status" value="1"/>
</dbReference>
<dbReference type="SUPFAM" id="SSF48498">
    <property type="entry name" value="Tetracyclin repressor-like, C-terminal domain"/>
    <property type="match status" value="1"/>
</dbReference>
<dbReference type="GO" id="GO:0003700">
    <property type="term" value="F:DNA-binding transcription factor activity"/>
    <property type="evidence" value="ECO:0007669"/>
    <property type="project" value="TreeGrafter"/>
</dbReference>
<dbReference type="RefSeq" id="WP_145341564.1">
    <property type="nucleotide sequence ID" value="NZ_SMLY01000085.1"/>
</dbReference>
<keyword evidence="1" id="KW-0805">Transcription regulation</keyword>
<dbReference type="PANTHER" id="PTHR30055:SF234">
    <property type="entry name" value="HTH-TYPE TRANSCRIPTIONAL REGULATOR BETI"/>
    <property type="match status" value="1"/>
</dbReference>
<dbReference type="AlphaFoldDB" id="A0A562T9Y7"/>
<dbReference type="Pfam" id="PF00440">
    <property type="entry name" value="TetR_N"/>
    <property type="match status" value="1"/>
</dbReference>
<keyword evidence="2 4" id="KW-0238">DNA-binding</keyword>
<evidence type="ECO:0000256" key="3">
    <source>
        <dbReference type="ARBA" id="ARBA00023163"/>
    </source>
</evidence>
<dbReference type="Gene3D" id="1.10.357.10">
    <property type="entry name" value="Tetracycline Repressor, domain 2"/>
    <property type="match status" value="1"/>
</dbReference>